<dbReference type="PANTHER" id="PTHR23024">
    <property type="entry name" value="ARYLACETAMIDE DEACETYLASE"/>
    <property type="match status" value="1"/>
</dbReference>
<dbReference type="AlphaFoldDB" id="A0AAW0FD66"/>
<proteinExistence type="predicted"/>
<protein>
    <recommendedName>
        <fullName evidence="1">Alpha/beta hydrolase fold-3 domain-containing protein</fullName>
    </recommendedName>
</protein>
<evidence type="ECO:0000313" key="2">
    <source>
        <dbReference type="EMBL" id="KAK7678441.1"/>
    </source>
</evidence>
<gene>
    <name evidence="2" type="ORF">QCA50_018501</name>
</gene>
<evidence type="ECO:0000313" key="3">
    <source>
        <dbReference type="Proteomes" id="UP001385951"/>
    </source>
</evidence>
<feature type="domain" description="Alpha/beta hydrolase fold-3" evidence="1">
    <location>
        <begin position="92"/>
        <end position="153"/>
    </location>
</feature>
<organism evidence="2 3">
    <name type="scientific">Cerrena zonata</name>
    <dbReference type="NCBI Taxonomy" id="2478898"/>
    <lineage>
        <taxon>Eukaryota</taxon>
        <taxon>Fungi</taxon>
        <taxon>Dikarya</taxon>
        <taxon>Basidiomycota</taxon>
        <taxon>Agaricomycotina</taxon>
        <taxon>Agaricomycetes</taxon>
        <taxon>Polyporales</taxon>
        <taxon>Cerrenaceae</taxon>
        <taxon>Cerrena</taxon>
    </lineage>
</organism>
<dbReference type="InterPro" id="IPR050466">
    <property type="entry name" value="Carboxylest/Gibb_receptor"/>
</dbReference>
<dbReference type="SUPFAM" id="SSF53474">
    <property type="entry name" value="alpha/beta-Hydrolases"/>
    <property type="match status" value="1"/>
</dbReference>
<dbReference type="PANTHER" id="PTHR23024:SF24">
    <property type="entry name" value="ALPHA_BETA HYDROLASE FOLD-3 DOMAIN-CONTAINING PROTEIN"/>
    <property type="match status" value="1"/>
</dbReference>
<name>A0AAW0FD66_9APHY</name>
<dbReference type="Gene3D" id="3.40.50.1820">
    <property type="entry name" value="alpha/beta hydrolase"/>
    <property type="match status" value="2"/>
</dbReference>
<sequence>MSLGPGYPTLDPEIAAIVASFPTPEHPPTIQESRASEPAYFTEVIKWQKENAPADSEYKVEDRMVPVDGVENLVRSLIPTPSDGTPTQYPLMVWYHGGGHCVGSINMDDHYLRQLCVKYRIVIVNVEYRLAPEHPFPIGHNDAYESLKWAFALRARDDPFFSEQPVTGQLLQVPQTVQPNASIPEKYKSVTQSWTENAHAPLLSRRDLDTVIDCLKADPNDPRLSVLLAPSHAGLPPAVLQIAGADPMRDEGLAYEKALKDAGVKTKLEFYPGFPHGGHYVMPRAALSQRFYQDFEHGLEWLVQRIE</sequence>
<keyword evidence="3" id="KW-1185">Reference proteome</keyword>
<comment type="caution">
    <text evidence="2">The sequence shown here is derived from an EMBL/GenBank/DDBJ whole genome shotgun (WGS) entry which is preliminary data.</text>
</comment>
<evidence type="ECO:0000259" key="1">
    <source>
        <dbReference type="Pfam" id="PF07859"/>
    </source>
</evidence>
<dbReference type="Pfam" id="PF07859">
    <property type="entry name" value="Abhydrolase_3"/>
    <property type="match status" value="1"/>
</dbReference>
<reference evidence="2 3" key="1">
    <citation type="submission" date="2022-09" db="EMBL/GenBank/DDBJ databases">
        <authorList>
            <person name="Palmer J.M."/>
        </authorList>
    </citation>
    <scope>NUCLEOTIDE SEQUENCE [LARGE SCALE GENOMIC DNA]</scope>
    <source>
        <strain evidence="2 3">DSM 7382</strain>
    </source>
</reference>
<dbReference type="InterPro" id="IPR013094">
    <property type="entry name" value="AB_hydrolase_3"/>
</dbReference>
<accession>A0AAW0FD66</accession>
<dbReference type="Proteomes" id="UP001385951">
    <property type="component" value="Unassembled WGS sequence"/>
</dbReference>
<dbReference type="EMBL" id="JASBNA010000071">
    <property type="protein sequence ID" value="KAK7678441.1"/>
    <property type="molecule type" value="Genomic_DNA"/>
</dbReference>
<dbReference type="GO" id="GO:0016787">
    <property type="term" value="F:hydrolase activity"/>
    <property type="evidence" value="ECO:0007669"/>
    <property type="project" value="InterPro"/>
</dbReference>
<dbReference type="InterPro" id="IPR029058">
    <property type="entry name" value="AB_hydrolase_fold"/>
</dbReference>